<evidence type="ECO:0000313" key="1">
    <source>
        <dbReference type="EMBL" id="CAD7453501.1"/>
    </source>
</evidence>
<sequence length="139" mass="15779">MEKRSALEEIEMVWSCNEDVGVHEIVEEARLSECLACNEHLLRPDLVDMAAKKYFVCVQGAVRQRRSLQNTVRDLVQPQLRILLTPMLRVAMLARRLDAEGGDASSSRIATILNGVLLTQFTWADARSYSVIDQDRLCF</sequence>
<accession>A0A7R9FH22</accession>
<name>A0A7R9FH22_9NEOP</name>
<gene>
    <name evidence="1" type="ORF">TTEB3V08_LOCUS1638</name>
</gene>
<protein>
    <submittedName>
        <fullName evidence="1">Uncharacterized protein</fullName>
    </submittedName>
</protein>
<organism evidence="1">
    <name type="scientific">Timema tahoe</name>
    <dbReference type="NCBI Taxonomy" id="61484"/>
    <lineage>
        <taxon>Eukaryota</taxon>
        <taxon>Metazoa</taxon>
        <taxon>Ecdysozoa</taxon>
        <taxon>Arthropoda</taxon>
        <taxon>Hexapoda</taxon>
        <taxon>Insecta</taxon>
        <taxon>Pterygota</taxon>
        <taxon>Neoptera</taxon>
        <taxon>Polyneoptera</taxon>
        <taxon>Phasmatodea</taxon>
        <taxon>Timematodea</taxon>
        <taxon>Timematoidea</taxon>
        <taxon>Timematidae</taxon>
        <taxon>Timema</taxon>
    </lineage>
</organism>
<dbReference type="AlphaFoldDB" id="A0A7R9FH22"/>
<dbReference type="EMBL" id="OE000349">
    <property type="protein sequence ID" value="CAD7453501.1"/>
    <property type="molecule type" value="Genomic_DNA"/>
</dbReference>
<reference evidence="1" key="1">
    <citation type="submission" date="2020-11" db="EMBL/GenBank/DDBJ databases">
        <authorList>
            <person name="Tran Van P."/>
        </authorList>
    </citation>
    <scope>NUCLEOTIDE SEQUENCE</scope>
</reference>
<proteinExistence type="predicted"/>